<evidence type="ECO:0000256" key="2">
    <source>
        <dbReference type="ARBA" id="ARBA00023136"/>
    </source>
</evidence>
<dbReference type="GO" id="GO:0006914">
    <property type="term" value="P:autophagy"/>
    <property type="evidence" value="ECO:0007669"/>
    <property type="project" value="TreeGrafter"/>
</dbReference>
<dbReference type="PANTHER" id="PTHR12894">
    <property type="entry name" value="CNH DOMAIN CONTAINING"/>
    <property type="match status" value="1"/>
</dbReference>
<dbReference type="PANTHER" id="PTHR12894:SF49">
    <property type="entry name" value="VAM6_VPS39-LIKE PROTEIN"/>
    <property type="match status" value="1"/>
</dbReference>
<dbReference type="InterPro" id="IPR019452">
    <property type="entry name" value="VPS39/TGF_beta_rcpt-assoc_1"/>
</dbReference>
<dbReference type="PROSITE" id="PS50236">
    <property type="entry name" value="CHCR"/>
    <property type="match status" value="1"/>
</dbReference>
<dbReference type="GO" id="GO:0000329">
    <property type="term" value="C:fungal-type vacuole membrane"/>
    <property type="evidence" value="ECO:0007669"/>
    <property type="project" value="TreeGrafter"/>
</dbReference>
<evidence type="ECO:0000313" key="7">
    <source>
        <dbReference type="Proteomes" id="UP000789375"/>
    </source>
</evidence>
<organism evidence="6 7">
    <name type="scientific">Funneliformis mosseae</name>
    <name type="common">Endomycorrhizal fungus</name>
    <name type="synonym">Glomus mosseae</name>
    <dbReference type="NCBI Taxonomy" id="27381"/>
    <lineage>
        <taxon>Eukaryota</taxon>
        <taxon>Fungi</taxon>
        <taxon>Fungi incertae sedis</taxon>
        <taxon>Mucoromycota</taxon>
        <taxon>Glomeromycotina</taxon>
        <taxon>Glomeromycetes</taxon>
        <taxon>Glomerales</taxon>
        <taxon>Glomeraceae</taxon>
        <taxon>Funneliformis</taxon>
    </lineage>
</organism>
<keyword evidence="2" id="KW-0472">Membrane</keyword>
<dbReference type="EMBL" id="CAJVPP010010212">
    <property type="protein sequence ID" value="CAG8709159.1"/>
    <property type="molecule type" value="Genomic_DNA"/>
</dbReference>
<dbReference type="InterPro" id="IPR000547">
    <property type="entry name" value="Clathrin_H-chain/VPS_repeat"/>
</dbReference>
<evidence type="ECO:0000256" key="3">
    <source>
        <dbReference type="ARBA" id="ARBA00038201"/>
    </source>
</evidence>
<accession>A0A9N9HW60</accession>
<feature type="repeat" description="CHCR" evidence="4">
    <location>
        <begin position="206"/>
        <end position="376"/>
    </location>
</feature>
<comment type="similarity">
    <text evidence="3">Belongs to the VAM6/VPS39 family.</text>
</comment>
<dbReference type="Proteomes" id="UP000789375">
    <property type="component" value="Unassembled WGS sequence"/>
</dbReference>
<sequence>EIKLNDSEQGPFVENNDDQEKEVLENEIEAENSEVLEGKLLEEAVQTLIKYLTDRRQKLFKVLNYNQGSQSFQTNLVNGDLDHFLKLAELVDTTLLKSYMVINDALVGPLLRVNNYCNVEEVEGLLLERKKFRELKDLYHGKGLHRKSLELLKNLGQSSEGPMTGTFHTIYYLQRLGSENFDLLLEFATWVLQTNPDEGMEIFIDDHPEVENLPRDKVLNYLEDISYDLCIKYLEHIIYELKDRTPDYHNKLVFIYLAKIQNLESQKQKSNSEEIIGSLVKEIEDTNNSLLKFLDDSNFYKAEKILGRLPLDDFYEARAILLSRIGQHDQALNIYVHKLKSEKMAEKYCIKNYIETDDPTKNVFISLLKIYLRPSNGEKIMLDPAIRLLSRHGSYVNASDALNMLPHTTKNLLLADKRQVEEQLMFYRSRRVKIDEDKMCPQCTRRIGHSLSDSSRKLLTRIQPSDDTLDELL</sequence>
<dbReference type="GO" id="GO:0034058">
    <property type="term" value="P:endosomal vesicle fusion"/>
    <property type="evidence" value="ECO:0007669"/>
    <property type="project" value="TreeGrafter"/>
</dbReference>
<evidence type="ECO:0000256" key="4">
    <source>
        <dbReference type="PROSITE-ProRule" id="PRU01006"/>
    </source>
</evidence>
<evidence type="ECO:0000313" key="6">
    <source>
        <dbReference type="EMBL" id="CAG8709159.1"/>
    </source>
</evidence>
<name>A0A9N9HW60_FUNMO</name>
<protein>
    <submittedName>
        <fullName evidence="6">3559_t:CDS:1</fullName>
    </submittedName>
</protein>
<comment type="subcellular location">
    <subcellularLocation>
        <location evidence="1">Endomembrane system</location>
        <topology evidence="1">Peripheral membrane protein</topology>
    </subcellularLocation>
</comment>
<comment type="caution">
    <text evidence="6">The sequence shown here is derived from an EMBL/GenBank/DDBJ whole genome shotgun (WGS) entry which is preliminary data.</text>
</comment>
<evidence type="ECO:0000256" key="1">
    <source>
        <dbReference type="ARBA" id="ARBA00004184"/>
    </source>
</evidence>
<dbReference type="Pfam" id="PF10366">
    <property type="entry name" value="Vps39_1"/>
    <property type="match status" value="1"/>
</dbReference>
<dbReference type="GO" id="GO:0012505">
    <property type="term" value="C:endomembrane system"/>
    <property type="evidence" value="ECO:0007669"/>
    <property type="project" value="UniProtKB-SubCell"/>
</dbReference>
<gene>
    <name evidence="6" type="ORF">FMOSSE_LOCUS14216</name>
</gene>
<dbReference type="AlphaFoldDB" id="A0A9N9HW60"/>
<keyword evidence="7" id="KW-1185">Reference proteome</keyword>
<dbReference type="InterPro" id="IPR032914">
    <property type="entry name" value="Vam6/VPS39/TRAP1"/>
</dbReference>
<proteinExistence type="inferred from homology"/>
<dbReference type="GO" id="GO:0006886">
    <property type="term" value="P:intracellular protein transport"/>
    <property type="evidence" value="ECO:0007669"/>
    <property type="project" value="UniProtKB-UniRule"/>
</dbReference>
<feature type="non-terminal residue" evidence="6">
    <location>
        <position position="1"/>
    </location>
</feature>
<reference evidence="6" key="1">
    <citation type="submission" date="2021-06" db="EMBL/GenBank/DDBJ databases">
        <authorList>
            <person name="Kallberg Y."/>
            <person name="Tangrot J."/>
            <person name="Rosling A."/>
        </authorList>
    </citation>
    <scope>NUCLEOTIDE SEQUENCE</scope>
    <source>
        <strain evidence="6">87-6 pot B 2015</strain>
    </source>
</reference>
<evidence type="ECO:0000259" key="5">
    <source>
        <dbReference type="Pfam" id="PF10366"/>
    </source>
</evidence>
<feature type="domain" description="Vacuolar sorting protein 39/Transforming growth factor beta receptor-associated" evidence="5">
    <location>
        <begin position="91"/>
        <end position="192"/>
    </location>
</feature>